<dbReference type="EMBL" id="UZAK01001304">
    <property type="protein sequence ID" value="VDO68513.1"/>
    <property type="molecule type" value="Genomic_DNA"/>
</dbReference>
<reference evidence="1 2" key="2">
    <citation type="submission" date="2018-11" db="EMBL/GenBank/DDBJ databases">
        <authorList>
            <consortium name="Pathogen Informatics"/>
        </authorList>
    </citation>
    <scope>NUCLEOTIDE SEQUENCE [LARGE SCALE GENOMIC DNA]</scope>
    <source>
        <strain evidence="1">Dakar</strain>
        <strain evidence="2">Dakar, Senegal</strain>
    </source>
</reference>
<evidence type="ECO:0000313" key="1">
    <source>
        <dbReference type="EMBL" id="VDO68513.1"/>
    </source>
</evidence>
<sequence>MSFIPITQSIWLNSAMNDIYDKQPVNLSLVHVYTPLSSVKEIDCSNVNNNNNSNSNSLTITTSIATTTPEYTVKYMH</sequence>
<dbReference type="Proteomes" id="UP000279833">
    <property type="component" value="Unassembled WGS sequence"/>
</dbReference>
<organism evidence="3">
    <name type="scientific">Schistosoma curassoni</name>
    <dbReference type="NCBI Taxonomy" id="6186"/>
    <lineage>
        <taxon>Eukaryota</taxon>
        <taxon>Metazoa</taxon>
        <taxon>Spiralia</taxon>
        <taxon>Lophotrochozoa</taxon>
        <taxon>Platyhelminthes</taxon>
        <taxon>Trematoda</taxon>
        <taxon>Digenea</taxon>
        <taxon>Strigeidida</taxon>
        <taxon>Schistosomatoidea</taxon>
        <taxon>Schistosomatidae</taxon>
        <taxon>Schistosoma</taxon>
    </lineage>
</organism>
<dbReference type="WBParaSite" id="SCUD_0000157901-mRNA-1">
    <property type="protein sequence ID" value="SCUD_0000157901-mRNA-1"/>
    <property type="gene ID" value="SCUD_0000157901"/>
</dbReference>
<name>A0A183JFW1_9TREM</name>
<evidence type="ECO:0000313" key="3">
    <source>
        <dbReference type="WBParaSite" id="SCUD_0000157901-mRNA-1"/>
    </source>
</evidence>
<proteinExistence type="predicted"/>
<gene>
    <name evidence="1" type="ORF">SCUD_LOCUS1580</name>
</gene>
<dbReference type="AlphaFoldDB" id="A0A183JFW1"/>
<keyword evidence="2" id="KW-1185">Reference proteome</keyword>
<evidence type="ECO:0000313" key="2">
    <source>
        <dbReference type="Proteomes" id="UP000279833"/>
    </source>
</evidence>
<reference evidence="3" key="1">
    <citation type="submission" date="2016-06" db="UniProtKB">
        <authorList>
            <consortium name="WormBaseParasite"/>
        </authorList>
    </citation>
    <scope>IDENTIFICATION</scope>
</reference>
<accession>A0A183JFW1</accession>
<protein>
    <submittedName>
        <fullName evidence="1 3">Uncharacterized protein</fullName>
    </submittedName>
</protein>